<proteinExistence type="predicted"/>
<protein>
    <recommendedName>
        <fullName evidence="4">Lipoprotein</fullName>
    </recommendedName>
</protein>
<keyword evidence="1" id="KW-0732">Signal</keyword>
<evidence type="ECO:0000256" key="1">
    <source>
        <dbReference type="SAM" id="SignalP"/>
    </source>
</evidence>
<evidence type="ECO:0000313" key="3">
    <source>
        <dbReference type="Proteomes" id="UP000192266"/>
    </source>
</evidence>
<evidence type="ECO:0008006" key="4">
    <source>
        <dbReference type="Google" id="ProtNLM"/>
    </source>
</evidence>
<sequence>MLPLSTLRILAFAALALLASSCDQEENAPQPTEPVRVVATPLKMHTVAVRYHLEALDSTFQLPTISPNITVDYERVVPQGNSAYKLLEANTQHHEQEVTSALKEVQLPSIVTYADVTRPKITVTIWEEQASPPGSGIGYQVICELLTDGKSTGTTTYVAVAGRTTPLFVATQTEVSH</sequence>
<dbReference type="OrthoDB" id="882665at2"/>
<evidence type="ECO:0000313" key="2">
    <source>
        <dbReference type="EMBL" id="SMB93655.1"/>
    </source>
</evidence>
<dbReference type="RefSeq" id="WP_084444962.1">
    <property type="nucleotide sequence ID" value="NZ_FWWW01000064.1"/>
</dbReference>
<reference evidence="2 3" key="1">
    <citation type="submission" date="2017-04" db="EMBL/GenBank/DDBJ databases">
        <authorList>
            <person name="Afonso C.L."/>
            <person name="Miller P.J."/>
            <person name="Scott M.A."/>
            <person name="Spackman E."/>
            <person name="Goraichik I."/>
            <person name="Dimitrov K.M."/>
            <person name="Suarez D.L."/>
            <person name="Swayne D.E."/>
        </authorList>
    </citation>
    <scope>NUCLEOTIDE SEQUENCE [LARGE SCALE GENOMIC DNA]</scope>
    <source>
        <strain evidence="2 3">DSM 11622</strain>
    </source>
</reference>
<gene>
    <name evidence="2" type="ORF">SAMN00120144_2673</name>
</gene>
<dbReference type="AlphaFoldDB" id="A0A1W1VJV2"/>
<accession>A0A1W1VJV2</accession>
<name>A0A1W1VJV2_9BACT</name>
<keyword evidence="3" id="KW-1185">Reference proteome</keyword>
<organism evidence="2 3">
    <name type="scientific">Hymenobacter roseosalivarius DSM 11622</name>
    <dbReference type="NCBI Taxonomy" id="645990"/>
    <lineage>
        <taxon>Bacteria</taxon>
        <taxon>Pseudomonadati</taxon>
        <taxon>Bacteroidota</taxon>
        <taxon>Cytophagia</taxon>
        <taxon>Cytophagales</taxon>
        <taxon>Hymenobacteraceae</taxon>
        <taxon>Hymenobacter</taxon>
    </lineage>
</organism>
<dbReference type="EMBL" id="FWWW01000064">
    <property type="protein sequence ID" value="SMB93655.1"/>
    <property type="molecule type" value="Genomic_DNA"/>
</dbReference>
<feature type="signal peptide" evidence="1">
    <location>
        <begin position="1"/>
        <end position="19"/>
    </location>
</feature>
<feature type="chain" id="PRO_5012732229" description="Lipoprotein" evidence="1">
    <location>
        <begin position="20"/>
        <end position="177"/>
    </location>
</feature>
<dbReference type="Proteomes" id="UP000192266">
    <property type="component" value="Unassembled WGS sequence"/>
</dbReference>